<feature type="compositionally biased region" description="Low complexity" evidence="1">
    <location>
        <begin position="200"/>
        <end position="224"/>
    </location>
</feature>
<feature type="region of interest" description="Disordered" evidence="1">
    <location>
        <begin position="200"/>
        <end position="230"/>
    </location>
</feature>
<keyword evidence="3" id="KW-1185">Reference proteome</keyword>
<dbReference type="KEGG" id="ahm:TL08_08415"/>
<accession>A0AAC9HNQ2</accession>
<sequence length="230" mass="25074">MFGWGRRRESRQSDVDEEIGSEDESEKWGPFDEKPPAGDSLSRLDLGSVQIPVPSGAKIQLELDPAGPVRAVHMVTGLGRLTVSAFAAPRSGGLWADVKNELAEQLGKDGTRVRKEQGEWSTELLAASPKVTMRFIGVDGPRWLLRGVAAGPNDHAPELARVLYDVVRDTVVVRGPNPMPVRTPLPITLPERLAQHLEQAKAQQQQAAGGQQTQISQQQMGIAQRRQAGR</sequence>
<evidence type="ECO:0000313" key="3">
    <source>
        <dbReference type="Proteomes" id="UP000095210"/>
    </source>
</evidence>
<dbReference type="Proteomes" id="UP000095210">
    <property type="component" value="Chromosome"/>
</dbReference>
<reference evidence="3" key="1">
    <citation type="submission" date="2016-03" db="EMBL/GenBank/DDBJ databases">
        <title>Complete genome sequence of the type strain Actinoalloteichus hymeniacidonis DSM 45092.</title>
        <authorList>
            <person name="Schaffert L."/>
            <person name="Albersmeier A."/>
            <person name="Winkler A."/>
            <person name="Kalinowski J."/>
            <person name="Zotchev S."/>
            <person name="Ruckert C."/>
        </authorList>
    </citation>
    <scope>NUCLEOTIDE SEQUENCE [LARGE SCALE GENOMIC DNA]</scope>
    <source>
        <strain evidence="3">HPA177(T) (DSM 45092(T))</strain>
    </source>
</reference>
<dbReference type="RefSeq" id="WP_069847917.1">
    <property type="nucleotide sequence ID" value="NZ_CP014859.1"/>
</dbReference>
<name>A0AAC9HNQ2_9PSEU</name>
<gene>
    <name evidence="2" type="ORF">TL08_08415</name>
</gene>
<evidence type="ECO:0000313" key="2">
    <source>
        <dbReference type="EMBL" id="AOS62498.1"/>
    </source>
</evidence>
<feature type="compositionally biased region" description="Basic and acidic residues" evidence="1">
    <location>
        <begin position="1"/>
        <end position="14"/>
    </location>
</feature>
<organism evidence="2 3">
    <name type="scientific">Actinoalloteichus hymeniacidonis</name>
    <dbReference type="NCBI Taxonomy" id="340345"/>
    <lineage>
        <taxon>Bacteria</taxon>
        <taxon>Bacillati</taxon>
        <taxon>Actinomycetota</taxon>
        <taxon>Actinomycetes</taxon>
        <taxon>Pseudonocardiales</taxon>
        <taxon>Pseudonocardiaceae</taxon>
        <taxon>Actinoalloteichus</taxon>
    </lineage>
</organism>
<evidence type="ECO:0000256" key="1">
    <source>
        <dbReference type="SAM" id="MobiDB-lite"/>
    </source>
</evidence>
<dbReference type="AlphaFoldDB" id="A0AAC9HNQ2"/>
<dbReference type="EMBL" id="CP014859">
    <property type="protein sequence ID" value="AOS62498.1"/>
    <property type="molecule type" value="Genomic_DNA"/>
</dbReference>
<dbReference type="Pfam" id="PF12502">
    <property type="entry name" value="DUF3710"/>
    <property type="match status" value="1"/>
</dbReference>
<protein>
    <submittedName>
        <fullName evidence="2">DUF3710 family protein</fullName>
    </submittedName>
</protein>
<feature type="region of interest" description="Disordered" evidence="1">
    <location>
        <begin position="1"/>
        <end position="43"/>
    </location>
</feature>
<feature type="compositionally biased region" description="Acidic residues" evidence="1">
    <location>
        <begin position="15"/>
        <end position="25"/>
    </location>
</feature>
<feature type="compositionally biased region" description="Basic and acidic residues" evidence="1">
    <location>
        <begin position="26"/>
        <end position="36"/>
    </location>
</feature>
<proteinExistence type="predicted"/>
<dbReference type="InterPro" id="IPR022183">
    <property type="entry name" value="DUF3710"/>
</dbReference>